<comment type="caution">
    <text evidence="2">The sequence shown here is derived from an EMBL/GenBank/DDBJ whole genome shotgun (WGS) entry which is preliminary data.</text>
</comment>
<accession>A0AAX6H9R8</accession>
<dbReference type="Proteomes" id="UP001140949">
    <property type="component" value="Unassembled WGS sequence"/>
</dbReference>
<organism evidence="2 3">
    <name type="scientific">Iris pallida</name>
    <name type="common">Sweet iris</name>
    <dbReference type="NCBI Taxonomy" id="29817"/>
    <lineage>
        <taxon>Eukaryota</taxon>
        <taxon>Viridiplantae</taxon>
        <taxon>Streptophyta</taxon>
        <taxon>Embryophyta</taxon>
        <taxon>Tracheophyta</taxon>
        <taxon>Spermatophyta</taxon>
        <taxon>Magnoliopsida</taxon>
        <taxon>Liliopsida</taxon>
        <taxon>Asparagales</taxon>
        <taxon>Iridaceae</taxon>
        <taxon>Iridoideae</taxon>
        <taxon>Irideae</taxon>
        <taxon>Iris</taxon>
    </lineage>
</organism>
<gene>
    <name evidence="2" type="ORF">M6B38_121005</name>
</gene>
<evidence type="ECO:0000313" key="2">
    <source>
        <dbReference type="EMBL" id="KAJ6837472.1"/>
    </source>
</evidence>
<evidence type="ECO:0000313" key="3">
    <source>
        <dbReference type="Proteomes" id="UP001140949"/>
    </source>
</evidence>
<proteinExistence type="predicted"/>
<reference evidence="2" key="1">
    <citation type="journal article" date="2023" name="GigaByte">
        <title>Genome assembly of the bearded iris, Iris pallida Lam.</title>
        <authorList>
            <person name="Bruccoleri R.E."/>
            <person name="Oakeley E.J."/>
            <person name="Faust A.M.E."/>
            <person name="Altorfer M."/>
            <person name="Dessus-Babus S."/>
            <person name="Burckhardt D."/>
            <person name="Oertli M."/>
            <person name="Naumann U."/>
            <person name="Petersen F."/>
            <person name="Wong J."/>
        </authorList>
    </citation>
    <scope>NUCLEOTIDE SEQUENCE</scope>
    <source>
        <strain evidence="2">GSM-AAB239-AS_SAM_17_03QT</strain>
    </source>
</reference>
<evidence type="ECO:0000256" key="1">
    <source>
        <dbReference type="SAM" id="MobiDB-lite"/>
    </source>
</evidence>
<reference evidence="2" key="2">
    <citation type="submission" date="2023-04" db="EMBL/GenBank/DDBJ databases">
        <authorList>
            <person name="Bruccoleri R.E."/>
            <person name="Oakeley E.J."/>
            <person name="Faust A.-M."/>
            <person name="Dessus-Babus S."/>
            <person name="Altorfer M."/>
            <person name="Burckhardt D."/>
            <person name="Oertli M."/>
            <person name="Naumann U."/>
            <person name="Petersen F."/>
            <person name="Wong J."/>
        </authorList>
    </citation>
    <scope>NUCLEOTIDE SEQUENCE</scope>
    <source>
        <strain evidence="2">GSM-AAB239-AS_SAM_17_03QT</strain>
        <tissue evidence="2">Leaf</tissue>
    </source>
</reference>
<name>A0AAX6H9R8_IRIPA</name>
<feature type="region of interest" description="Disordered" evidence="1">
    <location>
        <begin position="66"/>
        <end position="93"/>
    </location>
</feature>
<sequence length="93" mass="9790">MTEDFNGDAGEYRPWLHPCTTESQAVGSGQPASSTHKCGAATAAEHRACAQRRWSAIDWRGRMAERCRRQKTPAGVGGSGTGSPSATLVGRSG</sequence>
<dbReference type="EMBL" id="JANAVB010011397">
    <property type="protein sequence ID" value="KAJ6837472.1"/>
    <property type="molecule type" value="Genomic_DNA"/>
</dbReference>
<dbReference type="AlphaFoldDB" id="A0AAX6H9R8"/>
<keyword evidence="3" id="KW-1185">Reference proteome</keyword>
<protein>
    <submittedName>
        <fullName evidence="2">Uncharacterized protein</fullName>
    </submittedName>
</protein>